<keyword evidence="1" id="KW-0472">Membrane</keyword>
<reference evidence="3 5" key="2">
    <citation type="submission" date="2022-12" db="EMBL/GenBank/DDBJ databases">
        <authorList>
            <person name="Ruckert C."/>
            <person name="Busche T."/>
            <person name="Kalinowski J."/>
            <person name="Wittmann C."/>
        </authorList>
    </citation>
    <scope>NUCLEOTIDE SEQUENCE [LARGE SCALE GENOMIC DNA]</scope>
    <source>
        <strain evidence="3 5">DSM 40555</strain>
    </source>
</reference>
<keyword evidence="1" id="KW-1133">Transmembrane helix</keyword>
<proteinExistence type="predicted"/>
<protein>
    <recommendedName>
        <fullName evidence="6">2TM domain-containing protein</fullName>
    </recommendedName>
</protein>
<keyword evidence="5" id="KW-1185">Reference proteome</keyword>
<evidence type="ECO:0000313" key="4">
    <source>
        <dbReference type="Proteomes" id="UP000429552"/>
    </source>
</evidence>
<dbReference type="Proteomes" id="UP000429552">
    <property type="component" value="Unassembled WGS sequence"/>
</dbReference>
<feature type="transmembrane region" description="Helical" evidence="1">
    <location>
        <begin position="54"/>
        <end position="74"/>
    </location>
</feature>
<evidence type="ECO:0000313" key="2">
    <source>
        <dbReference type="EMBL" id="GFE24679.1"/>
    </source>
</evidence>
<gene>
    <name evidence="2" type="ORF">Sliba_51320</name>
    <name evidence="3" type="ORF">STRLI_005115</name>
</gene>
<feature type="transmembrane region" description="Helical" evidence="1">
    <location>
        <begin position="28"/>
        <end position="47"/>
    </location>
</feature>
<sequence length="83" mass="9580">MAERRDPAERISDRERDRRDLRAWIEEWRYWLGGAVIMSAVWGVHCFHKGEMEFYWPLLPLGVWAAVLVALAVWPRGGEAGGA</sequence>
<evidence type="ECO:0000313" key="3">
    <source>
        <dbReference type="EMBL" id="WAT98996.1"/>
    </source>
</evidence>
<organism evidence="2 4">
    <name type="scientific">Streptomyces nigrescens</name>
    <dbReference type="NCBI Taxonomy" id="1920"/>
    <lineage>
        <taxon>Bacteria</taxon>
        <taxon>Bacillati</taxon>
        <taxon>Actinomycetota</taxon>
        <taxon>Actinomycetes</taxon>
        <taxon>Kitasatosporales</taxon>
        <taxon>Streptomycetaceae</taxon>
        <taxon>Streptomyces</taxon>
    </lineage>
</organism>
<name>A0A640TMD9_STRNI</name>
<reference evidence="2 4" key="1">
    <citation type="submission" date="2019-12" db="EMBL/GenBank/DDBJ databases">
        <title>Whole genome shotgun sequence of Streptomyces libani subsp. libani NBRC 13452.</title>
        <authorList>
            <person name="Ichikawa N."/>
            <person name="Kimura A."/>
            <person name="Kitahashi Y."/>
            <person name="Komaki H."/>
            <person name="Tamura T."/>
        </authorList>
    </citation>
    <scope>NUCLEOTIDE SEQUENCE [LARGE SCALE GENOMIC DNA]</scope>
    <source>
        <strain evidence="2 4">NBRC 13452</strain>
    </source>
</reference>
<accession>A0A640TMD9</accession>
<dbReference type="AlphaFoldDB" id="A0A640TMD9"/>
<evidence type="ECO:0000313" key="5">
    <source>
        <dbReference type="Proteomes" id="UP001210609"/>
    </source>
</evidence>
<evidence type="ECO:0000256" key="1">
    <source>
        <dbReference type="SAM" id="Phobius"/>
    </source>
</evidence>
<dbReference type="EMBL" id="CP114202">
    <property type="protein sequence ID" value="WAT98996.1"/>
    <property type="molecule type" value="Genomic_DNA"/>
</dbReference>
<dbReference type="RefSeq" id="WP_159488254.1">
    <property type="nucleotide sequence ID" value="NZ_BLIP01000001.1"/>
</dbReference>
<keyword evidence="1" id="KW-0812">Transmembrane</keyword>
<dbReference type="EMBL" id="BLIP01000001">
    <property type="protein sequence ID" value="GFE24679.1"/>
    <property type="molecule type" value="Genomic_DNA"/>
</dbReference>
<dbReference type="Proteomes" id="UP001210609">
    <property type="component" value="Chromosome"/>
</dbReference>
<evidence type="ECO:0008006" key="6">
    <source>
        <dbReference type="Google" id="ProtNLM"/>
    </source>
</evidence>